<dbReference type="EMBL" id="BSNG01000001">
    <property type="protein sequence ID" value="GLQ08725.1"/>
    <property type="molecule type" value="Genomic_DNA"/>
</dbReference>
<comment type="caution">
    <text evidence="2">The sequence shown here is derived from an EMBL/GenBank/DDBJ whole genome shotgun (WGS) entry which is preliminary data.</text>
</comment>
<feature type="transmembrane region" description="Helical" evidence="1">
    <location>
        <begin position="12"/>
        <end position="30"/>
    </location>
</feature>
<keyword evidence="1" id="KW-1133">Transmembrane helix</keyword>
<proteinExistence type="predicted"/>
<gene>
    <name evidence="2" type="ORF">GCM10007913_06570</name>
</gene>
<name>A0ABQ5UC16_9HYPH</name>
<sequence>MPSTNKFPLRLFLLLTAAPAVVIGGLLWYLSGLLPSCETTQHARLPSPDNAFDLVIFSRDCGATTGFNTQAALIPGGDTLPDDAASFLSIGVTADLAPRWDGPARIELTIPTGTEIYRQDETVAGIAVIYY</sequence>
<evidence type="ECO:0000313" key="2">
    <source>
        <dbReference type="EMBL" id="GLQ08725.1"/>
    </source>
</evidence>
<reference evidence="2" key="2">
    <citation type="submission" date="2023-01" db="EMBL/GenBank/DDBJ databases">
        <title>Draft genome sequence of Devosia yakushimensis strain NBRC 103855.</title>
        <authorList>
            <person name="Sun Q."/>
            <person name="Mori K."/>
        </authorList>
    </citation>
    <scope>NUCLEOTIDE SEQUENCE</scope>
    <source>
        <strain evidence="2">NBRC 103855</strain>
    </source>
</reference>
<keyword evidence="1" id="KW-0472">Membrane</keyword>
<dbReference type="RefSeq" id="WP_284387886.1">
    <property type="nucleotide sequence ID" value="NZ_BSNG01000001.1"/>
</dbReference>
<evidence type="ECO:0000256" key="1">
    <source>
        <dbReference type="SAM" id="Phobius"/>
    </source>
</evidence>
<organism evidence="2 3">
    <name type="scientific">Devosia yakushimensis</name>
    <dbReference type="NCBI Taxonomy" id="470028"/>
    <lineage>
        <taxon>Bacteria</taxon>
        <taxon>Pseudomonadati</taxon>
        <taxon>Pseudomonadota</taxon>
        <taxon>Alphaproteobacteria</taxon>
        <taxon>Hyphomicrobiales</taxon>
        <taxon>Devosiaceae</taxon>
        <taxon>Devosia</taxon>
    </lineage>
</organism>
<evidence type="ECO:0000313" key="3">
    <source>
        <dbReference type="Proteomes" id="UP001161406"/>
    </source>
</evidence>
<accession>A0ABQ5UC16</accession>
<keyword evidence="1" id="KW-0812">Transmembrane</keyword>
<dbReference type="Proteomes" id="UP001161406">
    <property type="component" value="Unassembled WGS sequence"/>
</dbReference>
<reference evidence="2" key="1">
    <citation type="journal article" date="2014" name="Int. J. Syst. Evol. Microbiol.">
        <title>Complete genome of a new Firmicutes species belonging to the dominant human colonic microbiota ('Ruminococcus bicirculans') reveals two chromosomes and a selective capacity to utilize plant glucans.</title>
        <authorList>
            <consortium name="NISC Comparative Sequencing Program"/>
            <person name="Wegmann U."/>
            <person name="Louis P."/>
            <person name="Goesmann A."/>
            <person name="Henrissat B."/>
            <person name="Duncan S.H."/>
            <person name="Flint H.J."/>
        </authorList>
    </citation>
    <scope>NUCLEOTIDE SEQUENCE</scope>
    <source>
        <strain evidence="2">NBRC 103855</strain>
    </source>
</reference>
<keyword evidence="3" id="KW-1185">Reference proteome</keyword>
<protein>
    <submittedName>
        <fullName evidence="2">Uncharacterized protein</fullName>
    </submittedName>
</protein>